<dbReference type="AlphaFoldDB" id="A0A371GBC8"/>
<sequence length="227" mass="26528">MMNNAFVKCRVDPQLLEMLIVVIPKVDQFICLKEFHPISLCNNDSMLDRLKARQPSFASPLYPMYGVIISYDSSPDNFYIWTAEEQMRIFFCFLSRLKFYLDRFISIHSSQVSNSTRTTLSSILSIRNTNSTSKYLGYHLIVNKVTNANFCHILEKTQAYLISWKDKLLNKVDRLCLIEFMLLSIPVYSMQLSIFKALEEKQSRFGPYLNDKTFSLWFFDLLGTITL</sequence>
<evidence type="ECO:0000313" key="1">
    <source>
        <dbReference type="EMBL" id="RDX87673.1"/>
    </source>
</evidence>
<feature type="non-terminal residue" evidence="1">
    <location>
        <position position="227"/>
    </location>
</feature>
<reference evidence="1" key="1">
    <citation type="submission" date="2018-05" db="EMBL/GenBank/DDBJ databases">
        <title>Draft genome of Mucuna pruriens seed.</title>
        <authorList>
            <person name="Nnadi N.E."/>
            <person name="Vos R."/>
            <person name="Hasami M.H."/>
            <person name="Devisetty U.K."/>
            <person name="Aguiy J.C."/>
        </authorList>
    </citation>
    <scope>NUCLEOTIDE SEQUENCE [LARGE SCALE GENOMIC DNA]</scope>
    <source>
        <strain evidence="1">JCA_2017</strain>
    </source>
</reference>
<dbReference type="PANTHER" id="PTHR33116:SF78">
    <property type="entry name" value="OS12G0587133 PROTEIN"/>
    <property type="match status" value="1"/>
</dbReference>
<accession>A0A371GBC8</accession>
<evidence type="ECO:0000313" key="2">
    <source>
        <dbReference type="Proteomes" id="UP000257109"/>
    </source>
</evidence>
<organism evidence="1 2">
    <name type="scientific">Mucuna pruriens</name>
    <name type="common">Velvet bean</name>
    <name type="synonym">Dolichos pruriens</name>
    <dbReference type="NCBI Taxonomy" id="157652"/>
    <lineage>
        <taxon>Eukaryota</taxon>
        <taxon>Viridiplantae</taxon>
        <taxon>Streptophyta</taxon>
        <taxon>Embryophyta</taxon>
        <taxon>Tracheophyta</taxon>
        <taxon>Spermatophyta</taxon>
        <taxon>Magnoliopsida</taxon>
        <taxon>eudicotyledons</taxon>
        <taxon>Gunneridae</taxon>
        <taxon>Pentapetalae</taxon>
        <taxon>rosids</taxon>
        <taxon>fabids</taxon>
        <taxon>Fabales</taxon>
        <taxon>Fabaceae</taxon>
        <taxon>Papilionoideae</taxon>
        <taxon>50 kb inversion clade</taxon>
        <taxon>NPAAA clade</taxon>
        <taxon>indigoferoid/millettioid clade</taxon>
        <taxon>Phaseoleae</taxon>
        <taxon>Mucuna</taxon>
    </lineage>
</organism>
<dbReference type="OrthoDB" id="1423330at2759"/>
<dbReference type="PANTHER" id="PTHR33116">
    <property type="entry name" value="REVERSE TRANSCRIPTASE ZINC-BINDING DOMAIN-CONTAINING PROTEIN-RELATED-RELATED"/>
    <property type="match status" value="1"/>
</dbReference>
<keyword evidence="2" id="KW-1185">Reference proteome</keyword>
<protein>
    <submittedName>
        <fullName evidence="1">Uncharacterized protein</fullName>
    </submittedName>
</protein>
<feature type="non-terminal residue" evidence="1">
    <location>
        <position position="1"/>
    </location>
</feature>
<comment type="caution">
    <text evidence="1">The sequence shown here is derived from an EMBL/GenBank/DDBJ whole genome shotgun (WGS) entry which is preliminary data.</text>
</comment>
<dbReference type="EMBL" id="QJKJ01006159">
    <property type="protein sequence ID" value="RDX87673.1"/>
    <property type="molecule type" value="Genomic_DNA"/>
</dbReference>
<gene>
    <name evidence="1" type="ORF">CR513_30829</name>
</gene>
<proteinExistence type="predicted"/>
<name>A0A371GBC8_MUCPR</name>
<dbReference type="Proteomes" id="UP000257109">
    <property type="component" value="Unassembled WGS sequence"/>
</dbReference>